<keyword evidence="2" id="KW-0413">Isomerase</keyword>
<dbReference type="InterPro" id="IPR029033">
    <property type="entry name" value="His_PPase_superfam"/>
</dbReference>
<dbReference type="CDD" id="cd07067">
    <property type="entry name" value="HP_PGM_like"/>
    <property type="match status" value="1"/>
</dbReference>
<dbReference type="PROSITE" id="PS00175">
    <property type="entry name" value="PG_MUTASE"/>
    <property type="match status" value="1"/>
</dbReference>
<dbReference type="SUPFAM" id="SSF53254">
    <property type="entry name" value="Phosphoglycerate mutase-like"/>
    <property type="match status" value="1"/>
</dbReference>
<dbReference type="PANTHER" id="PTHR48100">
    <property type="entry name" value="BROAD-SPECIFICITY PHOSPHATASE YOR283W-RELATED"/>
    <property type="match status" value="1"/>
</dbReference>
<dbReference type="InterPro" id="IPR001345">
    <property type="entry name" value="PG/BPGM_mutase_AS"/>
</dbReference>
<organism evidence="3 4">
    <name type="scientific">Kineosporia mesophila</name>
    <dbReference type="NCBI Taxonomy" id="566012"/>
    <lineage>
        <taxon>Bacteria</taxon>
        <taxon>Bacillati</taxon>
        <taxon>Actinomycetota</taxon>
        <taxon>Actinomycetes</taxon>
        <taxon>Kineosporiales</taxon>
        <taxon>Kineosporiaceae</taxon>
        <taxon>Kineosporia</taxon>
    </lineage>
</organism>
<keyword evidence="4" id="KW-1185">Reference proteome</keyword>
<keyword evidence="1" id="KW-0324">Glycolysis</keyword>
<sequence>MQLVLVRHGQSANNAHFTAEMARQQAREKAAAEGAQIVEEVVGCPARVPDPALTELGIRQAQALGKALADGRLPFVPTHLYASPTLRAVATARPVSEASGLPVVLLPDAYEVGGIQDIDEETGVRVAHPGATLEELERHGGELRAPAGLFPGAGQPWPGGFEPDLEGALPRARRVLSSLFAAHRLDDVVVLVSHQFFAQFLLAAALGWDSPPWMRFRVDNTGHLSLRLEPGKVVTEWVNRADHLEPADVTN</sequence>
<dbReference type="Pfam" id="PF00300">
    <property type="entry name" value="His_Phos_1"/>
    <property type="match status" value="1"/>
</dbReference>
<evidence type="ECO:0000256" key="2">
    <source>
        <dbReference type="ARBA" id="ARBA00023235"/>
    </source>
</evidence>
<accession>A0ABP6ZXA9</accession>
<evidence type="ECO:0000256" key="1">
    <source>
        <dbReference type="ARBA" id="ARBA00023152"/>
    </source>
</evidence>
<evidence type="ECO:0008006" key="5">
    <source>
        <dbReference type="Google" id="ProtNLM"/>
    </source>
</evidence>
<dbReference type="EMBL" id="BAAAZO010000008">
    <property type="protein sequence ID" value="GAA3621396.1"/>
    <property type="molecule type" value="Genomic_DNA"/>
</dbReference>
<evidence type="ECO:0000313" key="3">
    <source>
        <dbReference type="EMBL" id="GAA3621396.1"/>
    </source>
</evidence>
<gene>
    <name evidence="3" type="ORF">GCM10022223_42850</name>
</gene>
<comment type="caution">
    <text evidence="3">The sequence shown here is derived from an EMBL/GenBank/DDBJ whole genome shotgun (WGS) entry which is preliminary data.</text>
</comment>
<protein>
    <recommendedName>
        <fullName evidence="5">Broad specificity phosphatase PhoE</fullName>
    </recommendedName>
</protein>
<dbReference type="InterPro" id="IPR013078">
    <property type="entry name" value="His_Pase_superF_clade-1"/>
</dbReference>
<dbReference type="Gene3D" id="3.40.50.1240">
    <property type="entry name" value="Phosphoglycerate mutase-like"/>
    <property type="match status" value="1"/>
</dbReference>
<dbReference type="Proteomes" id="UP001501074">
    <property type="component" value="Unassembled WGS sequence"/>
</dbReference>
<dbReference type="PANTHER" id="PTHR48100:SF1">
    <property type="entry name" value="HISTIDINE PHOSPHATASE FAMILY PROTEIN-RELATED"/>
    <property type="match status" value="1"/>
</dbReference>
<evidence type="ECO:0000313" key="4">
    <source>
        <dbReference type="Proteomes" id="UP001501074"/>
    </source>
</evidence>
<name>A0ABP6ZXA9_9ACTN</name>
<dbReference type="SMART" id="SM00855">
    <property type="entry name" value="PGAM"/>
    <property type="match status" value="1"/>
</dbReference>
<reference evidence="4" key="1">
    <citation type="journal article" date="2019" name="Int. J. Syst. Evol. Microbiol.">
        <title>The Global Catalogue of Microorganisms (GCM) 10K type strain sequencing project: providing services to taxonomists for standard genome sequencing and annotation.</title>
        <authorList>
            <consortium name="The Broad Institute Genomics Platform"/>
            <consortium name="The Broad Institute Genome Sequencing Center for Infectious Disease"/>
            <person name="Wu L."/>
            <person name="Ma J."/>
        </authorList>
    </citation>
    <scope>NUCLEOTIDE SEQUENCE [LARGE SCALE GENOMIC DNA]</scope>
    <source>
        <strain evidence="4">JCM 16902</strain>
    </source>
</reference>
<dbReference type="RefSeq" id="WP_231487083.1">
    <property type="nucleotide sequence ID" value="NZ_BAAAZO010000008.1"/>
</dbReference>
<dbReference type="InterPro" id="IPR050275">
    <property type="entry name" value="PGM_Phosphatase"/>
</dbReference>
<proteinExistence type="predicted"/>